<evidence type="ECO:0008006" key="4">
    <source>
        <dbReference type="Google" id="ProtNLM"/>
    </source>
</evidence>
<feature type="region of interest" description="Disordered" evidence="1">
    <location>
        <begin position="238"/>
        <end position="297"/>
    </location>
</feature>
<accession>A0A0C4Y784</accession>
<dbReference type="Proteomes" id="UP000031843">
    <property type="component" value="Chromosome main"/>
</dbReference>
<sequence length="365" mass="40054">MDLFTGRGFALAQRIANAYQTSNAVPAQFRQFIEKKVNGKVTEIENPSAFGNCLVAIETAQTVGMSITAVMQNADIIEGKLRWSGKFKIAAINASGLFTRLRFRITNRGRISAKYLEKTGWNDELRRYDMAEREVTVDDIECVAWAYRIEDGKKTDELVESVPVSMKMAVEEGWYAKPGSKWQTSLRDLMLIYRSGSFFGDTHAPDIVMGMGKTTEEHEDIIDVVKQPDGKYAAEFDATRSTSAPSAAPQSEKNAGATTVEPNPVARTTATATESELETTTVGSATASSEPAGSKKDAPDMLAIAMDAVKSGDFDTANDIARSLPLEQKVQIEDAIAAKRQPNASAQQDSAQPRRQRQQRSFDMQ</sequence>
<proteinExistence type="predicted"/>
<feature type="compositionally biased region" description="Low complexity" evidence="1">
    <location>
        <begin position="239"/>
        <end position="251"/>
    </location>
</feature>
<protein>
    <recommendedName>
        <fullName evidence="4">Recombinase RecT</fullName>
    </recommendedName>
</protein>
<evidence type="ECO:0000256" key="1">
    <source>
        <dbReference type="SAM" id="MobiDB-lite"/>
    </source>
</evidence>
<feature type="compositionally biased region" description="Polar residues" evidence="1">
    <location>
        <begin position="252"/>
        <end position="261"/>
    </location>
</feature>
<evidence type="ECO:0000313" key="3">
    <source>
        <dbReference type="Proteomes" id="UP000031843"/>
    </source>
</evidence>
<reference evidence="2 3" key="1">
    <citation type="journal article" date="2015" name="Genome Announc.">
        <title>Complete Genome Sequence of Cupriavidus basilensis 4G11, Isolated from the Oak Ridge Field Research Center Site.</title>
        <authorList>
            <person name="Ray J."/>
            <person name="Waters R.J."/>
            <person name="Skerker J.M."/>
            <person name="Kuehl J.V."/>
            <person name="Price M.N."/>
            <person name="Huang J."/>
            <person name="Chakraborty R."/>
            <person name="Arkin A.P."/>
            <person name="Deutschbauer A."/>
        </authorList>
    </citation>
    <scope>NUCLEOTIDE SEQUENCE [LARGE SCALE GENOMIC DNA]</scope>
    <source>
        <strain evidence="2">4G11</strain>
    </source>
</reference>
<feature type="compositionally biased region" description="Polar residues" evidence="1">
    <location>
        <begin position="282"/>
        <end position="291"/>
    </location>
</feature>
<gene>
    <name evidence="2" type="ORF">RR42_m1381</name>
</gene>
<organism evidence="2 3">
    <name type="scientific">Cupriavidus basilensis</name>
    <dbReference type="NCBI Taxonomy" id="68895"/>
    <lineage>
        <taxon>Bacteria</taxon>
        <taxon>Pseudomonadati</taxon>
        <taxon>Pseudomonadota</taxon>
        <taxon>Betaproteobacteria</taxon>
        <taxon>Burkholderiales</taxon>
        <taxon>Burkholderiaceae</taxon>
        <taxon>Cupriavidus</taxon>
    </lineage>
</organism>
<name>A0A0C4Y784_9BURK</name>
<dbReference type="AlphaFoldDB" id="A0A0C4Y784"/>
<dbReference type="KEGG" id="cbw:RR42_m1381"/>
<feature type="region of interest" description="Disordered" evidence="1">
    <location>
        <begin position="333"/>
        <end position="365"/>
    </location>
</feature>
<keyword evidence="3" id="KW-1185">Reference proteome</keyword>
<evidence type="ECO:0000313" key="2">
    <source>
        <dbReference type="EMBL" id="AJG18783.1"/>
    </source>
</evidence>
<feature type="compositionally biased region" description="Low complexity" evidence="1">
    <location>
        <begin position="266"/>
        <end position="281"/>
    </location>
</feature>
<dbReference type="STRING" id="68895.RR42_m1381"/>
<feature type="compositionally biased region" description="Low complexity" evidence="1">
    <location>
        <begin position="344"/>
        <end position="353"/>
    </location>
</feature>
<dbReference type="EMBL" id="CP010536">
    <property type="protein sequence ID" value="AJG18783.1"/>
    <property type="molecule type" value="Genomic_DNA"/>
</dbReference>